<accession>A0A841DUB5</accession>
<feature type="region of interest" description="Disordered" evidence="1">
    <location>
        <begin position="43"/>
        <end position="81"/>
    </location>
</feature>
<evidence type="ECO:0000313" key="2">
    <source>
        <dbReference type="EMBL" id="MBB5982694.1"/>
    </source>
</evidence>
<dbReference type="AlphaFoldDB" id="A0A841DUB5"/>
<proteinExistence type="predicted"/>
<reference evidence="2 3" key="1">
    <citation type="submission" date="2020-08" db="EMBL/GenBank/DDBJ databases">
        <title>Sequencing the genomes of 1000 actinobacteria strains.</title>
        <authorList>
            <person name="Klenk H.-P."/>
        </authorList>
    </citation>
    <scope>NUCLEOTIDE SEQUENCE [LARGE SCALE GENOMIC DNA]</scope>
    <source>
        <strain evidence="2 3">DSM 17294</strain>
    </source>
</reference>
<protein>
    <submittedName>
        <fullName evidence="2">Transposase</fullName>
    </submittedName>
</protein>
<evidence type="ECO:0000313" key="3">
    <source>
        <dbReference type="Proteomes" id="UP000558997"/>
    </source>
</evidence>
<dbReference type="EMBL" id="JACHNF010000001">
    <property type="protein sequence ID" value="MBB5982694.1"/>
    <property type="molecule type" value="Genomic_DNA"/>
</dbReference>
<name>A0A841DUB5_9ACTN</name>
<sequence length="81" mass="8335">MADRDAEYAVVAEAGDHGPLTVVTLNVAGARLVVGGGTTFLPRVREDALSPTGGEARRRPDGPDGRGGRRAGPARSAELLK</sequence>
<comment type="caution">
    <text evidence="2">The sequence shown here is derived from an EMBL/GenBank/DDBJ whole genome shotgun (WGS) entry which is preliminary data.</text>
</comment>
<gene>
    <name evidence="2" type="ORF">HDA44_006035</name>
</gene>
<feature type="compositionally biased region" description="Basic and acidic residues" evidence="1">
    <location>
        <begin position="55"/>
        <end position="67"/>
    </location>
</feature>
<dbReference type="Proteomes" id="UP000558997">
    <property type="component" value="Unassembled WGS sequence"/>
</dbReference>
<evidence type="ECO:0000256" key="1">
    <source>
        <dbReference type="SAM" id="MobiDB-lite"/>
    </source>
</evidence>
<dbReference type="RefSeq" id="WP_184840116.1">
    <property type="nucleotide sequence ID" value="NZ_BAAAVN010000002.1"/>
</dbReference>
<keyword evidence="3" id="KW-1185">Reference proteome</keyword>
<organism evidence="2 3">
    <name type="scientific">Kribbella solani</name>
    <dbReference type="NCBI Taxonomy" id="236067"/>
    <lineage>
        <taxon>Bacteria</taxon>
        <taxon>Bacillati</taxon>
        <taxon>Actinomycetota</taxon>
        <taxon>Actinomycetes</taxon>
        <taxon>Propionibacteriales</taxon>
        <taxon>Kribbellaceae</taxon>
        <taxon>Kribbella</taxon>
    </lineage>
</organism>